<protein>
    <submittedName>
        <fullName evidence="1">Bacteriophage abortive infection AbiH family protein</fullName>
    </submittedName>
</protein>
<dbReference type="InterPro" id="IPR025935">
    <property type="entry name" value="AbiH"/>
</dbReference>
<dbReference type="Pfam" id="PF14253">
    <property type="entry name" value="AbiH"/>
    <property type="match status" value="1"/>
</dbReference>
<dbReference type="RefSeq" id="WP_252779711.1">
    <property type="nucleotide sequence ID" value="NZ_CP097478.1"/>
</dbReference>
<evidence type="ECO:0000313" key="2">
    <source>
        <dbReference type="Proteomes" id="UP001057532"/>
    </source>
</evidence>
<name>A0ABY5C6L5_9LACO</name>
<dbReference type="Proteomes" id="UP001057532">
    <property type="component" value="Chromosome"/>
</dbReference>
<evidence type="ECO:0000313" key="1">
    <source>
        <dbReference type="EMBL" id="USS92941.1"/>
    </source>
</evidence>
<reference evidence="1" key="1">
    <citation type="submission" date="2022-05" db="EMBL/GenBank/DDBJ databases">
        <authorList>
            <person name="Oliphant S.A."/>
            <person name="Watson-Haigh N.S."/>
            <person name="Sumby K.M."/>
            <person name="Gardner J.M."/>
            <person name="Jiranek V."/>
        </authorList>
    </citation>
    <scope>NUCLEOTIDE SEQUENCE</scope>
    <source>
        <strain evidence="1">Ru20-1</strain>
    </source>
</reference>
<proteinExistence type="predicted"/>
<organism evidence="1 2">
    <name type="scientific">Fructilactobacillus ixorae</name>
    <dbReference type="NCBI Taxonomy" id="1750535"/>
    <lineage>
        <taxon>Bacteria</taxon>
        <taxon>Bacillati</taxon>
        <taxon>Bacillota</taxon>
        <taxon>Bacilli</taxon>
        <taxon>Lactobacillales</taxon>
        <taxon>Lactobacillaceae</taxon>
        <taxon>Fructilactobacillus</taxon>
    </lineage>
</organism>
<sequence length="430" mass="51138">MNKEKNIVIIGNGFDLMHDLDTSFKSFVKTTFDDHDKYILEKIRREAIIFRIKMLTKLKSQKNQENLIKKIDDYTTQIQGGDDWYDLETILRDSMFYEYQYIDDKYDKDGKKKTLSYDKIIDQWREKLRKYLKEQENDRKFEKVDKILQNADNILTFNYTDTLEKNYDVPSEKINYFHGSIDEEFVFGYSPDKIPRSNGRNLDKLNENDDYQYESVNLSSAFKYENPEEINIEMISPMKAVQRFILWAKRSEQYKNLLKEELIEIFFPDVNNSDKGYRYFLESINNAFMMENPFEIKPRTLNYNLVETSDQITNNNIEELKSKLKKDNRNLDILDAYFKDKQSLNFDNGDNVTITIIGHDYASDGDIKMFITEAVNPNSIKRIDYYYYISEENDGSVNDSEKQKKMREKLSKQFDVDGGIIRTINLNSLI</sequence>
<dbReference type="EMBL" id="CP097478">
    <property type="protein sequence ID" value="USS92941.1"/>
    <property type="molecule type" value="Genomic_DNA"/>
</dbReference>
<accession>A0ABY5C6L5</accession>
<keyword evidence="2" id="KW-1185">Reference proteome</keyword>
<gene>
    <name evidence="1" type="ORF">M8332_04845</name>
</gene>